<dbReference type="InterPro" id="IPR036409">
    <property type="entry name" value="Aldolase_II/adducin_N_sf"/>
</dbReference>
<evidence type="ECO:0000313" key="6">
    <source>
        <dbReference type="Proteomes" id="UP000545386"/>
    </source>
</evidence>
<keyword evidence="6" id="KW-1185">Reference proteome</keyword>
<comment type="caution">
    <text evidence="4">The sequence shown here is derived from an EMBL/GenBank/DDBJ whole genome shotgun (WGS) entry which is preliminary data.</text>
</comment>
<evidence type="ECO:0000313" key="5">
    <source>
        <dbReference type="EMBL" id="MBC2769014.1"/>
    </source>
</evidence>
<feature type="domain" description="Class II aldolase/adducin N-terminal" evidence="3">
    <location>
        <begin position="28"/>
        <end position="214"/>
    </location>
</feature>
<dbReference type="GO" id="GO:0016832">
    <property type="term" value="F:aldehyde-lyase activity"/>
    <property type="evidence" value="ECO:0007669"/>
    <property type="project" value="TreeGrafter"/>
</dbReference>
<dbReference type="Pfam" id="PF00596">
    <property type="entry name" value="Aldolase_II"/>
    <property type="match status" value="1"/>
</dbReference>
<dbReference type="EMBL" id="JACJUU010000002">
    <property type="protein sequence ID" value="MBC2769007.1"/>
    <property type="molecule type" value="Genomic_DNA"/>
</dbReference>
<dbReference type="GO" id="GO:0005829">
    <property type="term" value="C:cytosol"/>
    <property type="evidence" value="ECO:0007669"/>
    <property type="project" value="TreeGrafter"/>
</dbReference>
<dbReference type="SUPFAM" id="SSF53639">
    <property type="entry name" value="AraD/HMP-PK domain-like"/>
    <property type="match status" value="1"/>
</dbReference>
<name>A0A842HL52_9BURK</name>
<evidence type="ECO:0000256" key="1">
    <source>
        <dbReference type="ARBA" id="ARBA00022723"/>
    </source>
</evidence>
<proteinExistence type="predicted"/>
<dbReference type="RefSeq" id="WP_185778815.1">
    <property type="nucleotide sequence ID" value="NZ_JACJUU010000002.1"/>
</dbReference>
<dbReference type="GO" id="GO:0046872">
    <property type="term" value="F:metal ion binding"/>
    <property type="evidence" value="ECO:0007669"/>
    <property type="project" value="UniProtKB-KW"/>
</dbReference>
<dbReference type="Proteomes" id="UP000545386">
    <property type="component" value="Unassembled WGS sequence"/>
</dbReference>
<keyword evidence="1" id="KW-0479">Metal-binding</keyword>
<dbReference type="Gene3D" id="3.40.225.10">
    <property type="entry name" value="Class II aldolase/adducin N-terminal domain"/>
    <property type="match status" value="1"/>
</dbReference>
<dbReference type="PANTHER" id="PTHR22789:SF0">
    <property type="entry name" value="3-OXO-TETRONATE 4-PHOSPHATE DECARBOXYLASE-RELATED"/>
    <property type="match status" value="1"/>
</dbReference>
<dbReference type="InterPro" id="IPR050197">
    <property type="entry name" value="Aldolase_class_II_sugar_metab"/>
</dbReference>
<dbReference type="InterPro" id="IPR001303">
    <property type="entry name" value="Aldolase_II/adducin_N"/>
</dbReference>
<accession>A0A842HL52</accession>
<protein>
    <submittedName>
        <fullName evidence="4">Class II aldolase/adducin family protein</fullName>
    </submittedName>
</protein>
<gene>
    <name evidence="4" type="ORF">GTU67_03645</name>
    <name evidence="5" type="ORF">GTU67_03680</name>
</gene>
<sequence>MNTIQPLSTNRDSTDIDQPTPTNAELINDLVTANHILYAQGVLDAFGHVSVRHPENPKRYLLCRNMAPGQVEAEDIIQYDLDSRPLNANGRKVYLERFIHGEIYKARPDVMAVVHSHSPSVVPFSVVRTAPLRPVCHMAGFLGIGAPIFEISDEIGDGSNLLVTDAPLGKALARTLDKKTLVLMRGHGSTVVADDLKKVVYRAVYAEINAKTQLQALQLGQPRYLSEKEAAAATETIETQVIRAWNLWKQEADEVN</sequence>
<dbReference type="AlphaFoldDB" id="A0A842HL52"/>
<evidence type="ECO:0000259" key="3">
    <source>
        <dbReference type="SMART" id="SM01007"/>
    </source>
</evidence>
<keyword evidence="2" id="KW-0456">Lyase</keyword>
<dbReference type="SMART" id="SM01007">
    <property type="entry name" value="Aldolase_II"/>
    <property type="match status" value="1"/>
</dbReference>
<organism evidence="4 6">
    <name type="scientific">Pusillimonas minor</name>
    <dbReference type="NCBI Taxonomy" id="2697024"/>
    <lineage>
        <taxon>Bacteria</taxon>
        <taxon>Pseudomonadati</taxon>
        <taxon>Pseudomonadota</taxon>
        <taxon>Betaproteobacteria</taxon>
        <taxon>Burkholderiales</taxon>
        <taxon>Alcaligenaceae</taxon>
        <taxon>Pusillimonas</taxon>
    </lineage>
</organism>
<evidence type="ECO:0000256" key="2">
    <source>
        <dbReference type="ARBA" id="ARBA00023239"/>
    </source>
</evidence>
<dbReference type="PANTHER" id="PTHR22789">
    <property type="entry name" value="FUCULOSE PHOSPHATE ALDOLASE"/>
    <property type="match status" value="1"/>
</dbReference>
<evidence type="ECO:0000313" key="4">
    <source>
        <dbReference type="EMBL" id="MBC2769007.1"/>
    </source>
</evidence>
<dbReference type="GO" id="GO:0019323">
    <property type="term" value="P:pentose catabolic process"/>
    <property type="evidence" value="ECO:0007669"/>
    <property type="project" value="TreeGrafter"/>
</dbReference>
<reference evidence="4 6" key="1">
    <citation type="submission" date="2020-08" db="EMBL/GenBank/DDBJ databases">
        <title>Paraeoetvoesia sp. YC-7-48 draft genome sequence.</title>
        <authorList>
            <person name="Yao L."/>
        </authorList>
    </citation>
    <scope>NUCLEOTIDE SEQUENCE [LARGE SCALE GENOMIC DNA]</scope>
    <source>
        <strain evidence="4">7-48</strain>
        <strain evidence="6">YC-7-48</strain>
    </source>
</reference>
<dbReference type="EMBL" id="JACJUU010000002">
    <property type="protein sequence ID" value="MBC2769014.1"/>
    <property type="molecule type" value="Genomic_DNA"/>
</dbReference>